<dbReference type="AlphaFoldDB" id="A0AA38RXP8"/>
<accession>A0AA38RXP8</accession>
<dbReference type="EMBL" id="JANBVN010000026">
    <property type="protein sequence ID" value="KAJ9161175.1"/>
    <property type="molecule type" value="Genomic_DNA"/>
</dbReference>
<organism evidence="1 2">
    <name type="scientific">Coniochaeta hoffmannii</name>
    <dbReference type="NCBI Taxonomy" id="91930"/>
    <lineage>
        <taxon>Eukaryota</taxon>
        <taxon>Fungi</taxon>
        <taxon>Dikarya</taxon>
        <taxon>Ascomycota</taxon>
        <taxon>Pezizomycotina</taxon>
        <taxon>Sordariomycetes</taxon>
        <taxon>Sordariomycetidae</taxon>
        <taxon>Coniochaetales</taxon>
        <taxon>Coniochaetaceae</taxon>
        <taxon>Coniochaeta</taxon>
    </lineage>
</organism>
<gene>
    <name evidence="1" type="ORF">NKR19_g2542</name>
</gene>
<sequence>MAPQTTIRLKNLRSDLTVEDLRSFIREKFDSADIDHISLCPQKPFVGSPQVATVTLNRTAQFYEAQKPKQYRERLGSLMPNSPQRSVSVDVDFFGFTVLYNGLKDEQPTVEYA</sequence>
<dbReference type="Proteomes" id="UP001174691">
    <property type="component" value="Unassembled WGS sequence"/>
</dbReference>
<proteinExistence type="predicted"/>
<protein>
    <submittedName>
        <fullName evidence="1">Uncharacterized protein</fullName>
    </submittedName>
</protein>
<evidence type="ECO:0000313" key="1">
    <source>
        <dbReference type="EMBL" id="KAJ9161175.1"/>
    </source>
</evidence>
<keyword evidence="2" id="KW-1185">Reference proteome</keyword>
<evidence type="ECO:0000313" key="2">
    <source>
        <dbReference type="Proteomes" id="UP001174691"/>
    </source>
</evidence>
<comment type="caution">
    <text evidence="1">The sequence shown here is derived from an EMBL/GenBank/DDBJ whole genome shotgun (WGS) entry which is preliminary data.</text>
</comment>
<name>A0AA38RXP8_9PEZI</name>
<reference evidence="1" key="1">
    <citation type="submission" date="2022-07" db="EMBL/GenBank/DDBJ databases">
        <title>Fungi with potential for degradation of polypropylene.</title>
        <authorList>
            <person name="Gostincar C."/>
        </authorList>
    </citation>
    <scope>NUCLEOTIDE SEQUENCE</scope>
    <source>
        <strain evidence="1">EXF-13287</strain>
    </source>
</reference>